<evidence type="ECO:0000313" key="2">
    <source>
        <dbReference type="EMBL" id="GMF57549.1"/>
    </source>
</evidence>
<evidence type="ECO:0000256" key="1">
    <source>
        <dbReference type="SAM" id="MobiDB-lite"/>
    </source>
</evidence>
<reference evidence="2" key="1">
    <citation type="submission" date="2023-04" db="EMBL/GenBank/DDBJ databases">
        <title>Phytophthora fragariaefolia NBRC 109709.</title>
        <authorList>
            <person name="Ichikawa N."/>
            <person name="Sato H."/>
            <person name="Tonouchi N."/>
        </authorList>
    </citation>
    <scope>NUCLEOTIDE SEQUENCE</scope>
    <source>
        <strain evidence="2">NBRC 109709</strain>
    </source>
</reference>
<dbReference type="AlphaFoldDB" id="A0A9W7D8H5"/>
<sequence>MDKWPTPGSGPLLVASDDSATLEAALKFLDNCEHEPLVEPEDGDVVATFDDISSLLERADIAQPSPDAHDPNEATARSNAEAETTQTKRRRTTPKQEIAQLRAQERELASRLELLRLQAYDQKQRNGDGKNGAVLPFWKKMASRQHQSRLDAERENRRLRSLVAMHVGRAKRLKIALTKQKETEVGRPIRAACPQVVVDTGCLVVQEHREQVAARGQLDNGISQADTGAVLVELEMEADEVYANLGAFIRGDREQLKSQAKFLEHSDTYTLPFDRLTVGTSMWHALAARFSAHKVLEHSRYCLFSSKCETLRANLLLYLHS</sequence>
<keyword evidence="3" id="KW-1185">Reference proteome</keyword>
<gene>
    <name evidence="2" type="ORF">Pfra01_002457700</name>
</gene>
<name>A0A9W7D8H5_9STRA</name>
<dbReference type="Proteomes" id="UP001165121">
    <property type="component" value="Unassembled WGS sequence"/>
</dbReference>
<accession>A0A9W7D8H5</accession>
<comment type="caution">
    <text evidence="2">The sequence shown here is derived from an EMBL/GenBank/DDBJ whole genome shotgun (WGS) entry which is preliminary data.</text>
</comment>
<feature type="region of interest" description="Disordered" evidence="1">
    <location>
        <begin position="62"/>
        <end position="95"/>
    </location>
</feature>
<dbReference type="OrthoDB" id="115487at2759"/>
<dbReference type="EMBL" id="BSXT01004368">
    <property type="protein sequence ID" value="GMF57549.1"/>
    <property type="molecule type" value="Genomic_DNA"/>
</dbReference>
<protein>
    <submittedName>
        <fullName evidence="2">Unnamed protein product</fullName>
    </submittedName>
</protein>
<organism evidence="2 3">
    <name type="scientific">Phytophthora fragariaefolia</name>
    <dbReference type="NCBI Taxonomy" id="1490495"/>
    <lineage>
        <taxon>Eukaryota</taxon>
        <taxon>Sar</taxon>
        <taxon>Stramenopiles</taxon>
        <taxon>Oomycota</taxon>
        <taxon>Peronosporomycetes</taxon>
        <taxon>Peronosporales</taxon>
        <taxon>Peronosporaceae</taxon>
        <taxon>Phytophthora</taxon>
    </lineage>
</organism>
<proteinExistence type="predicted"/>
<evidence type="ECO:0000313" key="3">
    <source>
        <dbReference type="Proteomes" id="UP001165121"/>
    </source>
</evidence>